<evidence type="ECO:0000313" key="6">
    <source>
        <dbReference type="Proteomes" id="UP001311232"/>
    </source>
</evidence>
<dbReference type="PROSITE" id="PS50119">
    <property type="entry name" value="ZF_BBOX"/>
    <property type="match status" value="1"/>
</dbReference>
<evidence type="ECO:0000259" key="4">
    <source>
        <dbReference type="PROSITE" id="PS50119"/>
    </source>
</evidence>
<gene>
    <name evidence="5" type="ORF">CRENBAI_008818</name>
</gene>
<dbReference type="AlphaFoldDB" id="A0AAV9R4Y8"/>
<dbReference type="CDD" id="cd19769">
    <property type="entry name" value="Bbox2_TRIM16-like"/>
    <property type="match status" value="1"/>
</dbReference>
<dbReference type="Gene3D" id="3.30.160.60">
    <property type="entry name" value="Classic Zinc Finger"/>
    <property type="match status" value="1"/>
</dbReference>
<dbReference type="GO" id="GO:0008270">
    <property type="term" value="F:zinc ion binding"/>
    <property type="evidence" value="ECO:0007669"/>
    <property type="project" value="UniProtKB-KW"/>
</dbReference>
<dbReference type="InterPro" id="IPR000315">
    <property type="entry name" value="Znf_B-box"/>
</dbReference>
<evidence type="ECO:0000256" key="1">
    <source>
        <dbReference type="ARBA" id="ARBA00022771"/>
    </source>
</evidence>
<dbReference type="EMBL" id="JAHHUM010002482">
    <property type="protein sequence ID" value="KAK5603380.1"/>
    <property type="molecule type" value="Genomic_DNA"/>
</dbReference>
<keyword evidence="1 3" id="KW-0479">Metal-binding</keyword>
<sequence>MPLCPIHMTGLEFFCRTDNLCVCSVCVGTAEHRGHSIVPAQREWQIKKVWVCFQLIYLTASLRTYVETYNLLLVLNTCLVTDVTALQGIPWSHVAITTG</sequence>
<name>A0AAV9R4Y8_9TELE</name>
<dbReference type="SUPFAM" id="SSF57845">
    <property type="entry name" value="B-box zinc-binding domain"/>
    <property type="match status" value="1"/>
</dbReference>
<comment type="caution">
    <text evidence="5">The sequence shown here is derived from an EMBL/GenBank/DDBJ whole genome shotgun (WGS) entry which is preliminary data.</text>
</comment>
<evidence type="ECO:0000256" key="2">
    <source>
        <dbReference type="ARBA" id="ARBA00022833"/>
    </source>
</evidence>
<keyword evidence="6" id="KW-1185">Reference proteome</keyword>
<keyword evidence="1 3" id="KW-0863">Zinc-finger</keyword>
<organism evidence="5 6">
    <name type="scientific">Crenichthys baileyi</name>
    <name type="common">White River springfish</name>
    <dbReference type="NCBI Taxonomy" id="28760"/>
    <lineage>
        <taxon>Eukaryota</taxon>
        <taxon>Metazoa</taxon>
        <taxon>Chordata</taxon>
        <taxon>Craniata</taxon>
        <taxon>Vertebrata</taxon>
        <taxon>Euteleostomi</taxon>
        <taxon>Actinopterygii</taxon>
        <taxon>Neopterygii</taxon>
        <taxon>Teleostei</taxon>
        <taxon>Neoteleostei</taxon>
        <taxon>Acanthomorphata</taxon>
        <taxon>Ovalentaria</taxon>
        <taxon>Atherinomorphae</taxon>
        <taxon>Cyprinodontiformes</taxon>
        <taxon>Goodeidae</taxon>
        <taxon>Crenichthys</taxon>
    </lineage>
</organism>
<keyword evidence="2" id="KW-0862">Zinc</keyword>
<feature type="domain" description="B box-type" evidence="4">
    <location>
        <begin position="1"/>
        <end position="40"/>
    </location>
</feature>
<protein>
    <recommendedName>
        <fullName evidence="4">B box-type domain-containing protein</fullName>
    </recommendedName>
</protein>
<dbReference type="Pfam" id="PF00643">
    <property type="entry name" value="zf-B_box"/>
    <property type="match status" value="1"/>
</dbReference>
<evidence type="ECO:0000256" key="3">
    <source>
        <dbReference type="PROSITE-ProRule" id="PRU00024"/>
    </source>
</evidence>
<evidence type="ECO:0000313" key="5">
    <source>
        <dbReference type="EMBL" id="KAK5603380.1"/>
    </source>
</evidence>
<dbReference type="SMART" id="SM00336">
    <property type="entry name" value="BBOX"/>
    <property type="match status" value="1"/>
</dbReference>
<proteinExistence type="predicted"/>
<dbReference type="Proteomes" id="UP001311232">
    <property type="component" value="Unassembled WGS sequence"/>
</dbReference>
<reference evidence="5 6" key="1">
    <citation type="submission" date="2021-06" db="EMBL/GenBank/DDBJ databases">
        <authorList>
            <person name="Palmer J.M."/>
        </authorList>
    </citation>
    <scope>NUCLEOTIDE SEQUENCE [LARGE SCALE GENOMIC DNA]</scope>
    <source>
        <strain evidence="5 6">MEX-2019</strain>
        <tissue evidence="5">Muscle</tissue>
    </source>
</reference>
<accession>A0AAV9R4Y8</accession>